<dbReference type="InterPro" id="IPR000649">
    <property type="entry name" value="IF-2B-related"/>
</dbReference>
<dbReference type="Gene3D" id="3.90.79.10">
    <property type="entry name" value="Nucleoside Triphosphate Pyrophosphohydrolase"/>
    <property type="match status" value="1"/>
</dbReference>
<protein>
    <submittedName>
        <fullName evidence="3">NUDIX domain-containing protein</fullName>
    </submittedName>
</protein>
<organism evidence="3 4">
    <name type="scientific">Halopenitus salinus</name>
    <dbReference type="NCBI Taxonomy" id="1198295"/>
    <lineage>
        <taxon>Archaea</taxon>
        <taxon>Methanobacteriati</taxon>
        <taxon>Methanobacteriota</taxon>
        <taxon>Stenosarchaea group</taxon>
        <taxon>Halobacteria</taxon>
        <taxon>Halobacteriales</taxon>
        <taxon>Haloferacaceae</taxon>
        <taxon>Halopenitus</taxon>
    </lineage>
</organism>
<gene>
    <name evidence="3" type="ORF">ACFQE9_12610</name>
</gene>
<dbReference type="InterPro" id="IPR037171">
    <property type="entry name" value="NagB/RpiA_transferase-like"/>
</dbReference>
<dbReference type="InterPro" id="IPR042529">
    <property type="entry name" value="IF_2B-like_C"/>
</dbReference>
<proteinExistence type="inferred from homology"/>
<dbReference type="AlphaFoldDB" id="A0ABD5UV46"/>
<dbReference type="Gene3D" id="3.40.50.10470">
    <property type="entry name" value="Translation initiation factor eif-2b, domain 2"/>
    <property type="match status" value="1"/>
</dbReference>
<dbReference type="Proteomes" id="UP001596296">
    <property type="component" value="Unassembled WGS sequence"/>
</dbReference>
<feature type="domain" description="Nudix hydrolase" evidence="2">
    <location>
        <begin position="17"/>
        <end position="148"/>
    </location>
</feature>
<name>A0ABD5UV46_9EURY</name>
<dbReference type="PROSITE" id="PS51462">
    <property type="entry name" value="NUDIX"/>
    <property type="match status" value="1"/>
</dbReference>
<sequence length="465" mass="50231">MTDGEDGIRDRNGDGPTETHVVTVFLRHDADVLLLCRSDEVGSYRGRWGAVAGHAEGDPDAAARREIREETGLDPSADVRFIRRGDRFAVVDADLDRRWIVHPFLFAAGTRAVETNYETTAHEWVQPTAILDRETVPDLWRSYDRVRPTVETVRDDREHGSAALSVRALEVLRDEAAIADDRGSGDGTANDGAGDSQNWTDLIATARALRDARPAMPVVANRVNRVMADASERRTPASLLRAAIEGIDRALDADERAAARAATRLPDRVATLSRSGTVLSAISRSDPKFVLLPESRPGREGVTAVERIAVEIETDETEIDETEIDETDAGVTLTTDAAFGETFADRDVEALVVGADAILADGRVVNKVGTRGATAIAAAEGADRYVVAAADKVRPADSGAEFDREERDPTTVYDGDADLEVVNPTFGATPTERFDAVITEDGTLDAAGVREVAAAHRRRAGWDVK</sequence>
<evidence type="ECO:0000313" key="4">
    <source>
        <dbReference type="Proteomes" id="UP001596296"/>
    </source>
</evidence>
<dbReference type="Pfam" id="PF00293">
    <property type="entry name" value="NUDIX"/>
    <property type="match status" value="1"/>
</dbReference>
<comment type="caution">
    <text evidence="3">The sequence shown here is derived from an EMBL/GenBank/DDBJ whole genome shotgun (WGS) entry which is preliminary data.</text>
</comment>
<dbReference type="EMBL" id="JBHSXL010000009">
    <property type="protein sequence ID" value="MFC6893439.1"/>
    <property type="molecule type" value="Genomic_DNA"/>
</dbReference>
<evidence type="ECO:0000256" key="1">
    <source>
        <dbReference type="RuleBase" id="RU003814"/>
    </source>
</evidence>
<dbReference type="InterPro" id="IPR000086">
    <property type="entry name" value="NUDIX_hydrolase_dom"/>
</dbReference>
<keyword evidence="4" id="KW-1185">Reference proteome</keyword>
<dbReference type="PANTHER" id="PTHR43475:SF3">
    <property type="entry name" value="TRANSLATION INITIATION FACTOR EIF-2B SUBUNIT FAMILY PROTEIN (AFU_ORTHOLOGUE AFUA_2G14290)"/>
    <property type="match status" value="1"/>
</dbReference>
<evidence type="ECO:0000259" key="2">
    <source>
        <dbReference type="PROSITE" id="PS51462"/>
    </source>
</evidence>
<accession>A0ABD5UV46</accession>
<reference evidence="3 4" key="1">
    <citation type="journal article" date="2019" name="Int. J. Syst. Evol. Microbiol.">
        <title>The Global Catalogue of Microorganisms (GCM) 10K type strain sequencing project: providing services to taxonomists for standard genome sequencing and annotation.</title>
        <authorList>
            <consortium name="The Broad Institute Genomics Platform"/>
            <consortium name="The Broad Institute Genome Sequencing Center for Infectious Disease"/>
            <person name="Wu L."/>
            <person name="Ma J."/>
        </authorList>
    </citation>
    <scope>NUCLEOTIDE SEQUENCE [LARGE SCALE GENOMIC DNA]</scope>
    <source>
        <strain evidence="3 4">SKJ47</strain>
    </source>
</reference>
<dbReference type="SUPFAM" id="SSF55811">
    <property type="entry name" value="Nudix"/>
    <property type="match status" value="1"/>
</dbReference>
<dbReference type="Pfam" id="PF01008">
    <property type="entry name" value="IF-2B"/>
    <property type="match status" value="1"/>
</dbReference>
<dbReference type="InterPro" id="IPR015797">
    <property type="entry name" value="NUDIX_hydrolase-like_dom_sf"/>
</dbReference>
<comment type="similarity">
    <text evidence="1">Belongs to the eIF-2B alpha/beta/delta subunits family.</text>
</comment>
<dbReference type="SUPFAM" id="SSF100950">
    <property type="entry name" value="NagB/RpiA/CoA transferase-like"/>
    <property type="match status" value="1"/>
</dbReference>
<evidence type="ECO:0000313" key="3">
    <source>
        <dbReference type="EMBL" id="MFC6893439.1"/>
    </source>
</evidence>
<dbReference type="PANTHER" id="PTHR43475">
    <property type="entry name" value="METHYLTHIORIBOSE-1-PHOSPHATE ISOMERASE"/>
    <property type="match status" value="1"/>
</dbReference>
<dbReference type="RefSeq" id="WP_379745155.1">
    <property type="nucleotide sequence ID" value="NZ_JBHSVN010000001.1"/>
</dbReference>